<dbReference type="PROSITE" id="PS00211">
    <property type="entry name" value="ABC_TRANSPORTER_1"/>
    <property type="match status" value="1"/>
</dbReference>
<dbReference type="GO" id="GO:0005524">
    <property type="term" value="F:ATP binding"/>
    <property type="evidence" value="ECO:0007669"/>
    <property type="project" value="UniProtKB-KW"/>
</dbReference>
<proteinExistence type="predicted"/>
<dbReference type="GO" id="GO:0015421">
    <property type="term" value="F:ABC-type oligopeptide transporter activity"/>
    <property type="evidence" value="ECO:0007669"/>
    <property type="project" value="TreeGrafter"/>
</dbReference>
<dbReference type="InterPro" id="IPR039421">
    <property type="entry name" value="Type_1_exporter"/>
</dbReference>
<feature type="transmembrane region" description="Helical" evidence="10">
    <location>
        <begin position="15"/>
        <end position="37"/>
    </location>
</feature>
<comment type="caution">
    <text evidence="13">The sequence shown here is derived from an EMBL/GenBank/DDBJ whole genome shotgun (WGS) entry which is preliminary data.</text>
</comment>
<keyword evidence="8 10" id="KW-1133">Transmembrane helix</keyword>
<reference evidence="13" key="1">
    <citation type="submission" date="2020-10" db="EMBL/GenBank/DDBJ databases">
        <authorList>
            <person name="Gilroy R."/>
        </authorList>
    </citation>
    <scope>NUCLEOTIDE SEQUENCE</scope>
    <source>
        <strain evidence="13">CHK191-8634</strain>
    </source>
</reference>
<evidence type="ECO:0000256" key="3">
    <source>
        <dbReference type="ARBA" id="ARBA00022475"/>
    </source>
</evidence>
<dbReference type="SUPFAM" id="SSF90123">
    <property type="entry name" value="ABC transporter transmembrane region"/>
    <property type="match status" value="1"/>
</dbReference>
<dbReference type="GO" id="GO:0016887">
    <property type="term" value="F:ATP hydrolysis activity"/>
    <property type="evidence" value="ECO:0007669"/>
    <property type="project" value="InterPro"/>
</dbReference>
<dbReference type="PROSITE" id="PS50929">
    <property type="entry name" value="ABC_TM1F"/>
    <property type="match status" value="1"/>
</dbReference>
<evidence type="ECO:0000259" key="12">
    <source>
        <dbReference type="PROSITE" id="PS50929"/>
    </source>
</evidence>
<keyword evidence="6" id="KW-0547">Nucleotide-binding</keyword>
<dbReference type="PANTHER" id="PTHR43394:SF1">
    <property type="entry name" value="ATP-BINDING CASSETTE SUB-FAMILY B MEMBER 10, MITOCHONDRIAL"/>
    <property type="match status" value="1"/>
</dbReference>
<keyword evidence="3" id="KW-1003">Cell membrane</keyword>
<keyword evidence="7 13" id="KW-0067">ATP-binding</keyword>
<evidence type="ECO:0000256" key="9">
    <source>
        <dbReference type="ARBA" id="ARBA00023136"/>
    </source>
</evidence>
<evidence type="ECO:0000256" key="7">
    <source>
        <dbReference type="ARBA" id="ARBA00022840"/>
    </source>
</evidence>
<sequence>MLLLNKTLIQMAKGLWGWILTITGLKLITLVGTALLARSIGSFLGGIDSPSMTGQQMQQAIITALLAALLMLAAELLVGEAEYRCTAKARLSLRREIFAKALELDVGNIEKIGPVSAITSSVDGVESMQVYYSKYLPGLIYCLIAPFYLFWQMRQYSLPVAAFLFVVSFLLMPVNNIFRSHIEKLKREYWNSMEDLTGYYLESVQGLTTLKLYDQDGPRTERLREKADRFNKKIMEVMKVNFRSFLLTDGLIYGSVVAAVGLICSQLAIGAVAFSDALTVLLLSFGFFGSVRQLMNATHSALVGVSAADKVSRLLDIDTTRPYDPAIPVEDRPYDGIHMENVTFAYEGRLPALSGLSLDIRRGKVTALAGLSGCGKSTAAGLLMRFFDPSVGRIVLEGRDYVSLTPDELRRKIIMIPQTVSLFSGTVRDNLLIASPRASDGELLEALGQVRLRDWVLEQPDGLSTDVGDAGGRLSGGQRQKIGIARALLCKAEYIIFDEATSSVDVESEQEIWNCIDELANTRTLIIISHRLSTIRNADMIYVLEKGAVSQCGTHDQLMAQNGLYRSLVREQQQLEQQGEESLKGE</sequence>
<dbReference type="Pfam" id="PF00664">
    <property type="entry name" value="ABC_membrane"/>
    <property type="match status" value="1"/>
</dbReference>
<dbReference type="Gene3D" id="1.20.1560.10">
    <property type="entry name" value="ABC transporter type 1, transmembrane domain"/>
    <property type="match status" value="1"/>
</dbReference>
<evidence type="ECO:0000259" key="11">
    <source>
        <dbReference type="PROSITE" id="PS50893"/>
    </source>
</evidence>
<evidence type="ECO:0000256" key="2">
    <source>
        <dbReference type="ARBA" id="ARBA00022448"/>
    </source>
</evidence>
<evidence type="ECO:0000256" key="8">
    <source>
        <dbReference type="ARBA" id="ARBA00022989"/>
    </source>
</evidence>
<feature type="transmembrane region" description="Helical" evidence="10">
    <location>
        <begin position="269"/>
        <end position="288"/>
    </location>
</feature>
<dbReference type="InterPro" id="IPR027417">
    <property type="entry name" value="P-loop_NTPase"/>
</dbReference>
<evidence type="ECO:0000256" key="6">
    <source>
        <dbReference type="ARBA" id="ARBA00022741"/>
    </source>
</evidence>
<dbReference type="FunFam" id="3.40.50.300:FF:001001">
    <property type="entry name" value="Multidrug ABC transporter ATP-binding protein"/>
    <property type="match status" value="1"/>
</dbReference>
<dbReference type="PANTHER" id="PTHR43394">
    <property type="entry name" value="ATP-DEPENDENT PERMEASE MDL1, MITOCHONDRIAL"/>
    <property type="match status" value="1"/>
</dbReference>
<feature type="transmembrane region" description="Helical" evidence="10">
    <location>
        <begin position="135"/>
        <end position="151"/>
    </location>
</feature>
<comment type="subcellular location">
    <subcellularLocation>
        <location evidence="1">Cell membrane</location>
        <topology evidence="1">Multi-pass membrane protein</topology>
    </subcellularLocation>
</comment>
<dbReference type="AlphaFoldDB" id="A0A9D1LKG3"/>
<dbReference type="InterPro" id="IPR003593">
    <property type="entry name" value="AAA+_ATPase"/>
</dbReference>
<organism evidence="13 14">
    <name type="scientific">Candidatus Ventrousia excrementavium</name>
    <dbReference type="NCBI Taxonomy" id="2840961"/>
    <lineage>
        <taxon>Bacteria</taxon>
        <taxon>Bacillati</taxon>
        <taxon>Bacillota</taxon>
        <taxon>Clostridia</taxon>
        <taxon>Eubacteriales</taxon>
        <taxon>Clostridiaceae</taxon>
        <taxon>Clostridiaceae incertae sedis</taxon>
        <taxon>Candidatus Ventrousia</taxon>
    </lineage>
</organism>
<dbReference type="InterPro" id="IPR017871">
    <property type="entry name" value="ABC_transporter-like_CS"/>
</dbReference>
<evidence type="ECO:0000256" key="10">
    <source>
        <dbReference type="SAM" id="Phobius"/>
    </source>
</evidence>
<dbReference type="EMBL" id="DVMR01000025">
    <property type="protein sequence ID" value="HIU43089.1"/>
    <property type="molecule type" value="Genomic_DNA"/>
</dbReference>
<evidence type="ECO:0000256" key="1">
    <source>
        <dbReference type="ARBA" id="ARBA00004651"/>
    </source>
</evidence>
<evidence type="ECO:0000313" key="14">
    <source>
        <dbReference type="Proteomes" id="UP000824073"/>
    </source>
</evidence>
<dbReference type="InterPro" id="IPR011527">
    <property type="entry name" value="ABC1_TM_dom"/>
</dbReference>
<dbReference type="Gene3D" id="3.40.50.300">
    <property type="entry name" value="P-loop containing nucleotide triphosphate hydrolases"/>
    <property type="match status" value="1"/>
</dbReference>
<feature type="domain" description="ABC transporter" evidence="11">
    <location>
        <begin position="337"/>
        <end position="571"/>
    </location>
</feature>
<keyword evidence="5 10" id="KW-0812">Transmembrane</keyword>
<reference evidence="13" key="2">
    <citation type="journal article" date="2021" name="PeerJ">
        <title>Extensive microbial diversity within the chicken gut microbiome revealed by metagenomics and culture.</title>
        <authorList>
            <person name="Gilroy R."/>
            <person name="Ravi A."/>
            <person name="Getino M."/>
            <person name="Pursley I."/>
            <person name="Horton D.L."/>
            <person name="Alikhan N.F."/>
            <person name="Baker D."/>
            <person name="Gharbi K."/>
            <person name="Hall N."/>
            <person name="Watson M."/>
            <person name="Adriaenssens E.M."/>
            <person name="Foster-Nyarko E."/>
            <person name="Jarju S."/>
            <person name="Secka A."/>
            <person name="Antonio M."/>
            <person name="Oren A."/>
            <person name="Chaudhuri R.R."/>
            <person name="La Ragione R."/>
            <person name="Hildebrand F."/>
            <person name="Pallen M.J."/>
        </authorList>
    </citation>
    <scope>NUCLEOTIDE SEQUENCE</scope>
    <source>
        <strain evidence="13">CHK191-8634</strain>
    </source>
</reference>
<protein>
    <submittedName>
        <fullName evidence="13">ATP-binding cassette domain-containing protein</fullName>
    </submittedName>
</protein>
<dbReference type="GO" id="GO:0005886">
    <property type="term" value="C:plasma membrane"/>
    <property type="evidence" value="ECO:0007669"/>
    <property type="project" value="UniProtKB-SubCell"/>
</dbReference>
<dbReference type="Pfam" id="PF00005">
    <property type="entry name" value="ABC_tran"/>
    <property type="match status" value="1"/>
</dbReference>
<evidence type="ECO:0000256" key="5">
    <source>
        <dbReference type="ARBA" id="ARBA00022692"/>
    </source>
</evidence>
<dbReference type="SMART" id="SM00382">
    <property type="entry name" value="AAA"/>
    <property type="match status" value="1"/>
</dbReference>
<dbReference type="InterPro" id="IPR003439">
    <property type="entry name" value="ABC_transporter-like_ATP-bd"/>
</dbReference>
<dbReference type="Proteomes" id="UP000824073">
    <property type="component" value="Unassembled WGS sequence"/>
</dbReference>
<dbReference type="SUPFAM" id="SSF52540">
    <property type="entry name" value="P-loop containing nucleoside triphosphate hydrolases"/>
    <property type="match status" value="1"/>
</dbReference>
<feature type="domain" description="ABC transmembrane type-1" evidence="12">
    <location>
        <begin position="27"/>
        <end position="300"/>
    </location>
</feature>
<name>A0A9D1LKG3_9CLOT</name>
<evidence type="ECO:0000313" key="13">
    <source>
        <dbReference type="EMBL" id="HIU43089.1"/>
    </source>
</evidence>
<dbReference type="InterPro" id="IPR036640">
    <property type="entry name" value="ABC1_TM_sf"/>
</dbReference>
<evidence type="ECO:0000256" key="4">
    <source>
        <dbReference type="ARBA" id="ARBA00022519"/>
    </source>
</evidence>
<keyword evidence="4" id="KW-0997">Cell inner membrane</keyword>
<keyword evidence="9 10" id="KW-0472">Membrane</keyword>
<feature type="transmembrane region" description="Helical" evidence="10">
    <location>
        <begin position="242"/>
        <end position="263"/>
    </location>
</feature>
<dbReference type="PROSITE" id="PS50893">
    <property type="entry name" value="ABC_TRANSPORTER_2"/>
    <property type="match status" value="1"/>
</dbReference>
<gene>
    <name evidence="13" type="ORF">IAB67_02195</name>
</gene>
<keyword evidence="2" id="KW-0813">Transport</keyword>
<feature type="transmembrane region" description="Helical" evidence="10">
    <location>
        <begin position="157"/>
        <end position="178"/>
    </location>
</feature>
<feature type="transmembrane region" description="Helical" evidence="10">
    <location>
        <begin position="57"/>
        <end position="78"/>
    </location>
</feature>
<accession>A0A9D1LKG3</accession>